<dbReference type="Pfam" id="PF03308">
    <property type="entry name" value="MeaB"/>
    <property type="match status" value="1"/>
</dbReference>
<organism evidence="2 3">
    <name type="scientific">Hymenobacter polaris</name>
    <dbReference type="NCBI Taxonomy" id="2682546"/>
    <lineage>
        <taxon>Bacteria</taxon>
        <taxon>Pseudomonadati</taxon>
        <taxon>Bacteroidota</taxon>
        <taxon>Cytophagia</taxon>
        <taxon>Cytophagales</taxon>
        <taxon>Hymenobacteraceae</taxon>
        <taxon>Hymenobacter</taxon>
    </lineage>
</organism>
<dbReference type="SUPFAM" id="SSF52540">
    <property type="entry name" value="P-loop containing nucleoside triphosphate hydrolases"/>
    <property type="match status" value="1"/>
</dbReference>
<reference evidence="2 3" key="1">
    <citation type="submission" date="2020-04" db="EMBL/GenBank/DDBJ databases">
        <title>Hymenobacter polaris sp. nov., isolated from Arctic soil.</title>
        <authorList>
            <person name="Dahal R.H."/>
        </authorList>
    </citation>
    <scope>NUCLEOTIDE SEQUENCE [LARGE SCALE GENOMIC DNA]</scope>
    <source>
        <strain evidence="2 3">RP-2-7</strain>
    </source>
</reference>
<evidence type="ECO:0000313" key="3">
    <source>
        <dbReference type="Proteomes" id="UP000559626"/>
    </source>
</evidence>
<gene>
    <name evidence="2" type="primary">meaB</name>
    <name evidence="2" type="ORF">HHL22_05140</name>
</gene>
<accession>A0A7Y0AC28</accession>
<keyword evidence="2" id="KW-0378">Hydrolase</keyword>
<dbReference type="PANTHER" id="PTHR23408">
    <property type="entry name" value="METHYLMALONYL-COA MUTASE"/>
    <property type="match status" value="1"/>
</dbReference>
<dbReference type="EC" id="3.6.5.-" evidence="2"/>
<dbReference type="CDD" id="cd03114">
    <property type="entry name" value="MMAA-like"/>
    <property type="match status" value="1"/>
</dbReference>
<protein>
    <submittedName>
        <fullName evidence="2">Methylmalonyl Co-A mutase-associated GTPase MeaB</fullName>
        <ecNumber evidence="2">3.6.5.-</ecNumber>
    </submittedName>
</protein>
<dbReference type="NCBIfam" id="TIGR00750">
    <property type="entry name" value="lao"/>
    <property type="match status" value="1"/>
</dbReference>
<comment type="similarity">
    <text evidence="1">Belongs to the SIMIBI class G3E GTPase family. ArgK/MeaB subfamily.</text>
</comment>
<dbReference type="Gene3D" id="1.20.5.170">
    <property type="match status" value="1"/>
</dbReference>
<dbReference type="NCBIfam" id="NF006958">
    <property type="entry name" value="PRK09435.1"/>
    <property type="match status" value="1"/>
</dbReference>
<dbReference type="AlphaFoldDB" id="A0A7Y0AC28"/>
<sequence>MLPCASGCFKSCLAPSILTLRPVPPSLPSVTEFTQGLLAGQRGTLARAITLVESTLPQHQALGQQLLQAVLPRTGRAIRLGITGVPGVGKSTFIEALGLYLVETLGKRLAVLAVDPSSPRGGGSILGDKTRMPRLTAHPRAFIRPSPAGGSLGGVARATREALLLCEAAGYDVIFVETVGVGQSEVAVHGLVDFFLLLLLAGAGDELQGVKRGIMEMADALLITKADHGNEAAARRAARDYAGALHLFPPTASNWAVPVATCSALSGQGLPEAWALVEAYQAQTQASGYWQQRRAQQQLQWLDEAVREGLESRFYARPGVREALPAVRQQVALGQLTPWAAAGELLGAE</sequence>
<dbReference type="GO" id="GO:0005737">
    <property type="term" value="C:cytoplasm"/>
    <property type="evidence" value="ECO:0007669"/>
    <property type="project" value="TreeGrafter"/>
</dbReference>
<dbReference type="Proteomes" id="UP000559626">
    <property type="component" value="Unassembled WGS sequence"/>
</dbReference>
<dbReference type="Gene3D" id="1.10.287.130">
    <property type="match status" value="1"/>
</dbReference>
<dbReference type="EMBL" id="JABBGH010000001">
    <property type="protein sequence ID" value="NML64585.1"/>
    <property type="molecule type" value="Genomic_DNA"/>
</dbReference>
<evidence type="ECO:0000313" key="2">
    <source>
        <dbReference type="EMBL" id="NML64585.1"/>
    </source>
</evidence>
<dbReference type="Gene3D" id="3.40.50.300">
    <property type="entry name" value="P-loop containing nucleotide triphosphate hydrolases"/>
    <property type="match status" value="1"/>
</dbReference>
<dbReference type="InterPro" id="IPR027417">
    <property type="entry name" value="P-loop_NTPase"/>
</dbReference>
<dbReference type="GO" id="GO:0003924">
    <property type="term" value="F:GTPase activity"/>
    <property type="evidence" value="ECO:0007669"/>
    <property type="project" value="InterPro"/>
</dbReference>
<dbReference type="InterPro" id="IPR005129">
    <property type="entry name" value="GTPase_ArgK"/>
</dbReference>
<dbReference type="PANTHER" id="PTHR23408:SF3">
    <property type="entry name" value="METHYLMALONIC ACIDURIA TYPE A PROTEIN, MITOCHONDRIAL"/>
    <property type="match status" value="1"/>
</dbReference>
<evidence type="ECO:0000256" key="1">
    <source>
        <dbReference type="ARBA" id="ARBA00009625"/>
    </source>
</evidence>
<comment type="caution">
    <text evidence="2">The sequence shown here is derived from an EMBL/GenBank/DDBJ whole genome shotgun (WGS) entry which is preliminary data.</text>
</comment>
<dbReference type="GO" id="GO:0005525">
    <property type="term" value="F:GTP binding"/>
    <property type="evidence" value="ECO:0007669"/>
    <property type="project" value="InterPro"/>
</dbReference>
<keyword evidence="3" id="KW-1185">Reference proteome</keyword>
<proteinExistence type="inferred from homology"/>
<name>A0A7Y0AC28_9BACT</name>